<evidence type="ECO:0000256" key="2">
    <source>
        <dbReference type="ARBA" id="ARBA00022771"/>
    </source>
</evidence>
<dbReference type="PROSITE" id="PS50103">
    <property type="entry name" value="ZF_C3H1"/>
    <property type="match status" value="1"/>
</dbReference>
<dbReference type="PANTHER" id="PTHR36971">
    <property type="entry name" value="UNNAMED PRODUCT"/>
    <property type="match status" value="1"/>
</dbReference>
<evidence type="ECO:0000313" key="8">
    <source>
        <dbReference type="Proteomes" id="UP000007264"/>
    </source>
</evidence>
<proteinExistence type="predicted"/>
<evidence type="ECO:0000256" key="5">
    <source>
        <dbReference type="SAM" id="MobiDB-lite"/>
    </source>
</evidence>
<dbReference type="InterPro" id="IPR000571">
    <property type="entry name" value="Znf_CCCH"/>
</dbReference>
<dbReference type="SUPFAM" id="SSF90229">
    <property type="entry name" value="CCCH zinc finger"/>
    <property type="match status" value="1"/>
</dbReference>
<reference evidence="7 8" key="1">
    <citation type="journal article" date="2012" name="Genome Biol.">
        <title>The genome of the polar eukaryotic microalga coccomyxa subellipsoidea reveals traits of cold adaptation.</title>
        <authorList>
            <person name="Blanc G."/>
            <person name="Agarkova I."/>
            <person name="Grimwood J."/>
            <person name="Kuo A."/>
            <person name="Brueggeman A."/>
            <person name="Dunigan D."/>
            <person name="Gurnon J."/>
            <person name="Ladunga I."/>
            <person name="Lindquist E."/>
            <person name="Lucas S."/>
            <person name="Pangilinan J."/>
            <person name="Proschold T."/>
            <person name="Salamov A."/>
            <person name="Schmutz J."/>
            <person name="Weeks D."/>
            <person name="Yamada T."/>
            <person name="Claverie J.M."/>
            <person name="Grigoriev I."/>
            <person name="Van Etten J."/>
            <person name="Lomsadze A."/>
            <person name="Borodovsky M."/>
        </authorList>
    </citation>
    <scope>NUCLEOTIDE SEQUENCE [LARGE SCALE GENOMIC DNA]</scope>
    <source>
        <strain evidence="7 8">C-169</strain>
    </source>
</reference>
<feature type="region of interest" description="Disordered" evidence="5">
    <location>
        <begin position="85"/>
        <end position="127"/>
    </location>
</feature>
<dbReference type="eggNOG" id="ENOG502QVWK">
    <property type="taxonomic scope" value="Eukaryota"/>
</dbReference>
<evidence type="ECO:0000256" key="3">
    <source>
        <dbReference type="ARBA" id="ARBA00022833"/>
    </source>
</evidence>
<name>I0YST4_COCSC</name>
<feature type="zinc finger region" description="C3H1-type" evidence="4">
    <location>
        <begin position="142"/>
        <end position="169"/>
    </location>
</feature>
<dbReference type="InterPro" id="IPR036855">
    <property type="entry name" value="Znf_CCCH_sf"/>
</dbReference>
<dbReference type="RefSeq" id="XP_005645997.1">
    <property type="nucleotide sequence ID" value="XM_005645940.1"/>
</dbReference>
<feature type="compositionally biased region" description="Low complexity" evidence="5">
    <location>
        <begin position="97"/>
        <end position="116"/>
    </location>
</feature>
<keyword evidence="3 4" id="KW-0862">Zinc</keyword>
<dbReference type="OrthoDB" id="7459479at2759"/>
<dbReference type="PANTHER" id="PTHR36971:SF3">
    <property type="entry name" value="C3H1-TYPE DOMAIN-CONTAINING PROTEIN"/>
    <property type="match status" value="1"/>
</dbReference>
<keyword evidence="8" id="KW-1185">Reference proteome</keyword>
<feature type="domain" description="C3H1-type" evidence="6">
    <location>
        <begin position="142"/>
        <end position="169"/>
    </location>
</feature>
<keyword evidence="1 4" id="KW-0479">Metal-binding</keyword>
<organism evidence="7 8">
    <name type="scientific">Coccomyxa subellipsoidea (strain C-169)</name>
    <name type="common">Green microalga</name>
    <dbReference type="NCBI Taxonomy" id="574566"/>
    <lineage>
        <taxon>Eukaryota</taxon>
        <taxon>Viridiplantae</taxon>
        <taxon>Chlorophyta</taxon>
        <taxon>core chlorophytes</taxon>
        <taxon>Trebouxiophyceae</taxon>
        <taxon>Trebouxiophyceae incertae sedis</taxon>
        <taxon>Coccomyxaceae</taxon>
        <taxon>Coccomyxa</taxon>
        <taxon>Coccomyxa subellipsoidea</taxon>
    </lineage>
</organism>
<comment type="caution">
    <text evidence="7">The sequence shown here is derived from an EMBL/GenBank/DDBJ whole genome shotgun (WGS) entry which is preliminary data.</text>
</comment>
<dbReference type="Pfam" id="PF00642">
    <property type="entry name" value="zf-CCCH"/>
    <property type="match status" value="1"/>
</dbReference>
<keyword evidence="2 4" id="KW-0863">Zinc-finger</keyword>
<sequence length="478" mass="52171">MQVFFDLEESGGGQGVEILIKAGPVFTEEQVHDLRDTLKLGDVVKASGQLEHAGSHILHLTSIVVLERWRDTNPKRHFIPRCLSHGSETASPGMRPETQLAAAESTQAAEEASQTAHPTHDQGDDGIALQHNDEAQLIGTQPSKLQLCKFHINGRCAKGASCPFLHVDVHAAPRVRQAWIADRRQHRHRMAAQAGDPHAGGAQRKRQRAAIFAQWLLDTYGRDALNQGSGTPASCGTRPLWHSHKRTCVLDIAGGSGSLSFCLQTVHGVRCTTIDPRPAKLSKDAHRHLARIRAEAAAEAAGSFRSLLDADAACESLWGCLEEDASSAADDLSKLHLSNGILELSSRSDLAQDSLEGTLPDHVEAEFNEELWDGGHAARLQASSLVIGLHPDQARFSFATDSIVEFAVKHDKAFAVVPCCVFPRLFKHRRLKGTSPVTLYAELVEYLRQLGGDGSQLDHLKFEGMNKVVFRMQGPFLL</sequence>
<dbReference type="EMBL" id="AGSI01000012">
    <property type="protein sequence ID" value="EIE21453.1"/>
    <property type="molecule type" value="Genomic_DNA"/>
</dbReference>
<accession>I0YST4</accession>
<evidence type="ECO:0000259" key="6">
    <source>
        <dbReference type="PROSITE" id="PS50103"/>
    </source>
</evidence>
<dbReference type="Proteomes" id="UP000007264">
    <property type="component" value="Unassembled WGS sequence"/>
</dbReference>
<dbReference type="AlphaFoldDB" id="I0YST4"/>
<dbReference type="KEGG" id="csl:COCSUDRAFT_43180"/>
<evidence type="ECO:0000256" key="1">
    <source>
        <dbReference type="ARBA" id="ARBA00022723"/>
    </source>
</evidence>
<evidence type="ECO:0000256" key="4">
    <source>
        <dbReference type="PROSITE-ProRule" id="PRU00723"/>
    </source>
</evidence>
<dbReference type="GeneID" id="17039437"/>
<evidence type="ECO:0000313" key="7">
    <source>
        <dbReference type="EMBL" id="EIE21453.1"/>
    </source>
</evidence>
<protein>
    <recommendedName>
        <fullName evidence="6">C3H1-type domain-containing protein</fullName>
    </recommendedName>
</protein>
<dbReference type="GO" id="GO:0008270">
    <property type="term" value="F:zinc ion binding"/>
    <property type="evidence" value="ECO:0007669"/>
    <property type="project" value="UniProtKB-KW"/>
</dbReference>
<dbReference type="SMART" id="SM00356">
    <property type="entry name" value="ZnF_C3H1"/>
    <property type="match status" value="1"/>
</dbReference>
<gene>
    <name evidence="7" type="ORF">COCSUDRAFT_43180</name>
</gene>
<dbReference type="Gene3D" id="4.10.1000.10">
    <property type="entry name" value="Zinc finger, CCCH-type"/>
    <property type="match status" value="1"/>
</dbReference>